<evidence type="ECO:0000313" key="6">
    <source>
        <dbReference type="Proteomes" id="UP000824219"/>
    </source>
</evidence>
<sequence>MAGPVQFLISVGISILVVFIHIVPADTQDPGVSCVPEIKVRKNTVYTPFREHQFNISCPVTYCNEIPVVEWMKIDDRNNFLHINKTNQVTIIEEQTGLKEIISYLSFKNILPDDNAIYRCKVSTTGFSSESHNINLTVSDPSNNTNVNNTNVTGEKETDVRQLLYVFICLGILGLVVIVMLISFLCINRYSRKSHRNKNGPKPVSATTPGKSQEIPEEQSNIYDATSNDLHSEPDALCTGNNQKCTPDMRNGNRDSARSEQIVYATLQHPTSRGPPAVWHQARDQQSEYASIRIS</sequence>
<dbReference type="Gene3D" id="2.60.40.10">
    <property type="entry name" value="Immunoglobulins"/>
    <property type="match status" value="1"/>
</dbReference>
<feature type="domain" description="Ig-like" evidence="4">
    <location>
        <begin position="36"/>
        <end position="139"/>
    </location>
</feature>
<dbReference type="InterPro" id="IPR013783">
    <property type="entry name" value="Ig-like_fold"/>
</dbReference>
<evidence type="ECO:0000313" key="5">
    <source>
        <dbReference type="EMBL" id="KAG7330864.1"/>
    </source>
</evidence>
<dbReference type="EMBL" id="JAHKSW010000006">
    <property type="protein sequence ID" value="KAG7330864.1"/>
    <property type="molecule type" value="Genomic_DNA"/>
</dbReference>
<dbReference type="InterPro" id="IPR039257">
    <property type="entry name" value="BTLA"/>
</dbReference>
<evidence type="ECO:0000256" key="3">
    <source>
        <dbReference type="SAM" id="SignalP"/>
    </source>
</evidence>
<protein>
    <recommendedName>
        <fullName evidence="4">Ig-like domain-containing protein</fullName>
    </recommendedName>
</protein>
<dbReference type="PANTHER" id="PTHR37996:SF1">
    <property type="entry name" value="B- AND T-LYMPHOCYTE ATTENUATOR"/>
    <property type="match status" value="1"/>
</dbReference>
<reference evidence="5 6" key="1">
    <citation type="submission" date="2021-06" db="EMBL/GenBank/DDBJ databases">
        <title>Chromosome-level genome assembly of the red-tail catfish (Hemibagrus wyckioides).</title>
        <authorList>
            <person name="Shao F."/>
        </authorList>
    </citation>
    <scope>NUCLEOTIDE SEQUENCE [LARGE SCALE GENOMIC DNA]</scope>
    <source>
        <strain evidence="5">EC202008001</strain>
        <tissue evidence="5">Blood</tissue>
    </source>
</reference>
<dbReference type="GO" id="GO:0002768">
    <property type="term" value="P:immune response-regulating cell surface receptor signaling pathway"/>
    <property type="evidence" value="ECO:0007669"/>
    <property type="project" value="InterPro"/>
</dbReference>
<gene>
    <name evidence="5" type="ORF">KOW79_004833</name>
</gene>
<feature type="transmembrane region" description="Helical" evidence="2">
    <location>
        <begin position="163"/>
        <end position="187"/>
    </location>
</feature>
<dbReference type="SUPFAM" id="SSF48726">
    <property type="entry name" value="Immunoglobulin"/>
    <property type="match status" value="1"/>
</dbReference>
<dbReference type="PANTHER" id="PTHR37996">
    <property type="entry name" value="B- AND T-LYMPHOCYTE ATTENUATOR"/>
    <property type="match status" value="1"/>
</dbReference>
<dbReference type="GO" id="GO:0005886">
    <property type="term" value="C:plasma membrane"/>
    <property type="evidence" value="ECO:0007669"/>
    <property type="project" value="InterPro"/>
</dbReference>
<accession>A0A9D3NYG4</accession>
<feature type="compositionally biased region" description="Polar residues" evidence="1">
    <location>
        <begin position="218"/>
        <end position="229"/>
    </location>
</feature>
<keyword evidence="2" id="KW-0472">Membrane</keyword>
<feature type="region of interest" description="Disordered" evidence="1">
    <location>
        <begin position="194"/>
        <end position="257"/>
    </location>
</feature>
<dbReference type="OrthoDB" id="9947981at2759"/>
<feature type="chain" id="PRO_5038691445" description="Ig-like domain-containing protein" evidence="3">
    <location>
        <begin position="28"/>
        <end position="295"/>
    </location>
</feature>
<evidence type="ECO:0000256" key="2">
    <source>
        <dbReference type="SAM" id="Phobius"/>
    </source>
</evidence>
<keyword evidence="6" id="KW-1185">Reference proteome</keyword>
<dbReference type="SMART" id="SM00409">
    <property type="entry name" value="IG"/>
    <property type="match status" value="1"/>
</dbReference>
<dbReference type="Proteomes" id="UP000824219">
    <property type="component" value="Linkage Group LG06"/>
</dbReference>
<dbReference type="InterPro" id="IPR036179">
    <property type="entry name" value="Ig-like_dom_sf"/>
</dbReference>
<dbReference type="PROSITE" id="PS50835">
    <property type="entry name" value="IG_LIKE"/>
    <property type="match status" value="1"/>
</dbReference>
<dbReference type="GO" id="GO:0038023">
    <property type="term" value="F:signaling receptor activity"/>
    <property type="evidence" value="ECO:0007669"/>
    <property type="project" value="InterPro"/>
</dbReference>
<feature type="signal peptide" evidence="3">
    <location>
        <begin position="1"/>
        <end position="27"/>
    </location>
</feature>
<keyword evidence="2" id="KW-0812">Transmembrane</keyword>
<evidence type="ECO:0000256" key="1">
    <source>
        <dbReference type="SAM" id="MobiDB-lite"/>
    </source>
</evidence>
<dbReference type="AlphaFoldDB" id="A0A9D3NYG4"/>
<dbReference type="InterPro" id="IPR007110">
    <property type="entry name" value="Ig-like_dom"/>
</dbReference>
<evidence type="ECO:0000259" key="4">
    <source>
        <dbReference type="PROSITE" id="PS50835"/>
    </source>
</evidence>
<proteinExistence type="predicted"/>
<organism evidence="5 6">
    <name type="scientific">Hemibagrus wyckioides</name>
    <dbReference type="NCBI Taxonomy" id="337641"/>
    <lineage>
        <taxon>Eukaryota</taxon>
        <taxon>Metazoa</taxon>
        <taxon>Chordata</taxon>
        <taxon>Craniata</taxon>
        <taxon>Vertebrata</taxon>
        <taxon>Euteleostomi</taxon>
        <taxon>Actinopterygii</taxon>
        <taxon>Neopterygii</taxon>
        <taxon>Teleostei</taxon>
        <taxon>Ostariophysi</taxon>
        <taxon>Siluriformes</taxon>
        <taxon>Bagridae</taxon>
        <taxon>Hemibagrus</taxon>
    </lineage>
</organism>
<keyword evidence="3" id="KW-0732">Signal</keyword>
<comment type="caution">
    <text evidence="5">The sequence shown here is derived from an EMBL/GenBank/DDBJ whole genome shotgun (WGS) entry which is preliminary data.</text>
</comment>
<keyword evidence="2" id="KW-1133">Transmembrane helix</keyword>
<dbReference type="InterPro" id="IPR003599">
    <property type="entry name" value="Ig_sub"/>
</dbReference>
<name>A0A9D3NYG4_9TELE</name>